<feature type="transmembrane region" description="Helical" evidence="1">
    <location>
        <begin position="95"/>
        <end position="115"/>
    </location>
</feature>
<protein>
    <recommendedName>
        <fullName evidence="4">Integral membrane protein</fullName>
    </recommendedName>
</protein>
<keyword evidence="3" id="KW-1185">Reference proteome</keyword>
<feature type="transmembrane region" description="Helical" evidence="1">
    <location>
        <begin position="121"/>
        <end position="139"/>
    </location>
</feature>
<reference evidence="3" key="1">
    <citation type="journal article" date="2019" name="Int. J. Syst. Evol. Microbiol.">
        <title>The Global Catalogue of Microorganisms (GCM) 10K type strain sequencing project: providing services to taxonomists for standard genome sequencing and annotation.</title>
        <authorList>
            <consortium name="The Broad Institute Genomics Platform"/>
            <consortium name="The Broad Institute Genome Sequencing Center for Infectious Disease"/>
            <person name="Wu L."/>
            <person name="Ma J."/>
        </authorList>
    </citation>
    <scope>NUCLEOTIDE SEQUENCE [LARGE SCALE GENOMIC DNA]</scope>
    <source>
        <strain evidence="3">JCM 12696</strain>
    </source>
</reference>
<accession>A0ABP4FM45</accession>
<name>A0ABP4FM45_9ACTN</name>
<evidence type="ECO:0008006" key="4">
    <source>
        <dbReference type="Google" id="ProtNLM"/>
    </source>
</evidence>
<proteinExistence type="predicted"/>
<evidence type="ECO:0000256" key="1">
    <source>
        <dbReference type="SAM" id="Phobius"/>
    </source>
</evidence>
<keyword evidence="1" id="KW-1133">Transmembrane helix</keyword>
<keyword evidence="1" id="KW-0472">Membrane</keyword>
<feature type="transmembrane region" description="Helical" evidence="1">
    <location>
        <begin position="53"/>
        <end position="74"/>
    </location>
</feature>
<keyword evidence="1" id="KW-0812">Transmembrane</keyword>
<sequence length="173" mass="17941">MPGRSRVVVAPGGLRREPLQRLLFGCVYGTVLASVLAAALGHNGGAPDPGYDAVWVLLAALAAATAHGYAHAIAHRTHLAGPATAGTLWSMLTEWPIVAACVPTVAALLGARAGWWSEDDAIEFALVLNTVALFGWGYWAARAAGRGRPEACRAGAVDMLFGLFIVAANVLSK</sequence>
<dbReference type="RefSeq" id="WP_344280442.1">
    <property type="nucleotide sequence ID" value="NZ_BAAAKV010000047.1"/>
</dbReference>
<comment type="caution">
    <text evidence="2">The sequence shown here is derived from an EMBL/GenBank/DDBJ whole genome shotgun (WGS) entry which is preliminary data.</text>
</comment>
<organism evidence="2 3">
    <name type="scientific">Streptomyces hebeiensis</name>
    <dbReference type="NCBI Taxonomy" id="229486"/>
    <lineage>
        <taxon>Bacteria</taxon>
        <taxon>Bacillati</taxon>
        <taxon>Actinomycetota</taxon>
        <taxon>Actinomycetes</taxon>
        <taxon>Kitasatosporales</taxon>
        <taxon>Streptomycetaceae</taxon>
        <taxon>Streptomyces</taxon>
    </lineage>
</organism>
<dbReference type="Proteomes" id="UP001501371">
    <property type="component" value="Unassembled WGS sequence"/>
</dbReference>
<gene>
    <name evidence="2" type="ORF">GCM10009654_48170</name>
</gene>
<feature type="transmembrane region" description="Helical" evidence="1">
    <location>
        <begin position="21"/>
        <end position="41"/>
    </location>
</feature>
<evidence type="ECO:0000313" key="2">
    <source>
        <dbReference type="EMBL" id="GAA1184915.1"/>
    </source>
</evidence>
<feature type="transmembrane region" description="Helical" evidence="1">
    <location>
        <begin position="151"/>
        <end position="171"/>
    </location>
</feature>
<dbReference type="EMBL" id="BAAAKV010000047">
    <property type="protein sequence ID" value="GAA1184915.1"/>
    <property type="molecule type" value="Genomic_DNA"/>
</dbReference>
<evidence type="ECO:0000313" key="3">
    <source>
        <dbReference type="Proteomes" id="UP001501371"/>
    </source>
</evidence>